<name>A0A450T2Z5_9GAMM</name>
<sequence length="76" mass="8455">MQVTIEVILDFPGIACGANLGKISFEHEVSVVFSGGIFTNSQVSEQFLEAFDLIEVIIILQHGKQETFTEPPWTQE</sequence>
<dbReference type="AlphaFoldDB" id="A0A450T2Z5"/>
<reference evidence="1" key="1">
    <citation type="submission" date="2019-02" db="EMBL/GenBank/DDBJ databases">
        <authorList>
            <person name="Gruber-Vodicka R. H."/>
            <person name="Seah K. B. B."/>
        </authorList>
    </citation>
    <scope>NUCLEOTIDE SEQUENCE</scope>
    <source>
        <strain evidence="1">BECK_BZ106</strain>
    </source>
</reference>
<organism evidence="1">
    <name type="scientific">Candidatus Kentrum sp. FW</name>
    <dbReference type="NCBI Taxonomy" id="2126338"/>
    <lineage>
        <taxon>Bacteria</taxon>
        <taxon>Pseudomonadati</taxon>
        <taxon>Pseudomonadota</taxon>
        <taxon>Gammaproteobacteria</taxon>
        <taxon>Candidatus Kentrum</taxon>
    </lineage>
</organism>
<accession>A0A450T2Z5</accession>
<dbReference type="EMBL" id="CAADFD010000061">
    <property type="protein sequence ID" value="VFJ60921.1"/>
    <property type="molecule type" value="Genomic_DNA"/>
</dbReference>
<evidence type="ECO:0000313" key="1">
    <source>
        <dbReference type="EMBL" id="VFJ60921.1"/>
    </source>
</evidence>
<protein>
    <submittedName>
        <fullName evidence="1">Uncharacterized protein</fullName>
    </submittedName>
</protein>
<gene>
    <name evidence="1" type="ORF">BECKFW1821B_GA0114236_106113</name>
</gene>
<proteinExistence type="predicted"/>